<dbReference type="EMBL" id="LGRX02002147">
    <property type="protein sequence ID" value="KAK3284785.1"/>
    <property type="molecule type" value="Genomic_DNA"/>
</dbReference>
<proteinExistence type="predicted"/>
<name>A0AAE0GUR1_9CHLO</name>
<comment type="caution">
    <text evidence="1">The sequence shown here is derived from an EMBL/GenBank/DDBJ whole genome shotgun (WGS) entry which is preliminary data.</text>
</comment>
<organism evidence="1 2">
    <name type="scientific">Cymbomonas tetramitiformis</name>
    <dbReference type="NCBI Taxonomy" id="36881"/>
    <lineage>
        <taxon>Eukaryota</taxon>
        <taxon>Viridiplantae</taxon>
        <taxon>Chlorophyta</taxon>
        <taxon>Pyramimonadophyceae</taxon>
        <taxon>Pyramimonadales</taxon>
        <taxon>Pyramimonadaceae</taxon>
        <taxon>Cymbomonas</taxon>
    </lineage>
</organism>
<reference evidence="1 2" key="1">
    <citation type="journal article" date="2015" name="Genome Biol. Evol.">
        <title>Comparative Genomics of a Bacterivorous Green Alga Reveals Evolutionary Causalities and Consequences of Phago-Mixotrophic Mode of Nutrition.</title>
        <authorList>
            <person name="Burns J.A."/>
            <person name="Paasch A."/>
            <person name="Narechania A."/>
            <person name="Kim E."/>
        </authorList>
    </citation>
    <scope>NUCLEOTIDE SEQUENCE [LARGE SCALE GENOMIC DNA]</scope>
    <source>
        <strain evidence="1 2">PLY_AMNH</strain>
    </source>
</reference>
<dbReference type="AlphaFoldDB" id="A0AAE0GUR1"/>
<protein>
    <submittedName>
        <fullName evidence="1">Uncharacterized protein</fullName>
    </submittedName>
</protein>
<evidence type="ECO:0000313" key="2">
    <source>
        <dbReference type="Proteomes" id="UP001190700"/>
    </source>
</evidence>
<sequence length="770" mass="86133">MAKYPPLLTTESADYDSCALEVGSLVTSLESSNQPAKTSFVKFKIFAIGTLLIAACGCYIAATNSGGDENSFDLAAQHASKGSNEHGGTMLADESLCDFSKETKWISNHSSQNSSYGYQLIVLERRHWTDLVDTHGQVKHRWFHSMASSKGAHLLPNGHLARSAYYAEEGDDPSKTYDDAGLVEEVDWDGNVVRSCIYRSDKHVTTHDMMMMPNGNFLCNAMVELDWDVCHDLGMDLQHGIGRQLYFKSLNVQKKASERHRLTPKLLCETDGVVELKIVPNQTECEVVWEWWASDHIIQDLRPKAKNYGSIDDNPQLIDVNYGMDMYMNNGGSPELLHLNSVDYNEELDQVMFNAMNKGETYIVDHSTTKKEAASHSGGKHGIGGDILYRWGNAQVYNTKLRIVDPELYPQKLPAECSMDEMPDTEFTKGLCVEAYYSARTKENCGGSVHASGFQYFQFTKPGSLDSFDVELDELVNYGPTPNGGLNCLFLSTNCLHGTVKTQNGESKKRGFEQVSEVSCSGKKNTSVIYHPANHRPGQWNFHAHNAKWIPQGLPGAGNVTMFANRHHMYGPTWAKLFDRIAFPPQPIITYPGAVQFAPSLTAFGNYTLDPYWEQDPNWQCYIDAWPSCARFGGVQRLSNGNTVMVCGFNAAPMQGDMSDPKSEFVFKNNPEISKFVEVDVNCNTVWELNITFPQHVDGAEEGSVFESDDAKMWNRMIATPFTWNGLFHSDRIFPDHPGLKGKKLYNSTSECAVHTKKHLEVMTKWAIVS</sequence>
<dbReference type="Proteomes" id="UP001190700">
    <property type="component" value="Unassembled WGS sequence"/>
</dbReference>
<accession>A0AAE0GUR1</accession>
<evidence type="ECO:0000313" key="1">
    <source>
        <dbReference type="EMBL" id="KAK3284785.1"/>
    </source>
</evidence>
<gene>
    <name evidence="1" type="ORF">CYMTET_7583</name>
</gene>
<keyword evidence="2" id="KW-1185">Reference proteome</keyword>